<dbReference type="AlphaFoldDB" id="A0A8K0DGX2"/>
<evidence type="ECO:0000313" key="1">
    <source>
        <dbReference type="EMBL" id="KAF2904001.1"/>
    </source>
</evidence>
<dbReference type="Proteomes" id="UP000801492">
    <property type="component" value="Unassembled WGS sequence"/>
</dbReference>
<organism evidence="1 2">
    <name type="scientific">Ignelater luminosus</name>
    <name type="common">Cucubano</name>
    <name type="synonym">Pyrophorus luminosus</name>
    <dbReference type="NCBI Taxonomy" id="2038154"/>
    <lineage>
        <taxon>Eukaryota</taxon>
        <taxon>Metazoa</taxon>
        <taxon>Ecdysozoa</taxon>
        <taxon>Arthropoda</taxon>
        <taxon>Hexapoda</taxon>
        <taxon>Insecta</taxon>
        <taxon>Pterygota</taxon>
        <taxon>Neoptera</taxon>
        <taxon>Endopterygota</taxon>
        <taxon>Coleoptera</taxon>
        <taxon>Polyphaga</taxon>
        <taxon>Elateriformia</taxon>
        <taxon>Elateroidea</taxon>
        <taxon>Elateridae</taxon>
        <taxon>Agrypninae</taxon>
        <taxon>Pyrophorini</taxon>
        <taxon>Ignelater</taxon>
    </lineage>
</organism>
<name>A0A8K0DGX2_IGNLU</name>
<gene>
    <name evidence="1" type="ORF">ILUMI_02172</name>
</gene>
<protein>
    <submittedName>
        <fullName evidence="1">Uncharacterized protein</fullName>
    </submittedName>
</protein>
<dbReference type="EMBL" id="VTPC01000880">
    <property type="protein sequence ID" value="KAF2904001.1"/>
    <property type="molecule type" value="Genomic_DNA"/>
</dbReference>
<reference evidence="1" key="1">
    <citation type="submission" date="2019-08" db="EMBL/GenBank/DDBJ databases">
        <title>The genome of the North American firefly Photinus pyralis.</title>
        <authorList>
            <consortium name="Photinus pyralis genome working group"/>
            <person name="Fallon T.R."/>
            <person name="Sander Lower S.E."/>
            <person name="Weng J.-K."/>
        </authorList>
    </citation>
    <scope>NUCLEOTIDE SEQUENCE</scope>
    <source>
        <strain evidence="1">TRF0915ILg1</strain>
        <tissue evidence="1">Whole body</tissue>
    </source>
</reference>
<comment type="caution">
    <text evidence="1">The sequence shown here is derived from an EMBL/GenBank/DDBJ whole genome shotgun (WGS) entry which is preliminary data.</text>
</comment>
<sequence length="114" mass="13156">MMENHSQRFQKSLVDPQSSVQYKRCYATFACCLLFSRDRRNIIKKVKQEPRNHAIKLAQSTEAPRRAPAPLLSKVKEEIEKIISKGIILKVVPNSFPIYLIKLSQISKTCECSY</sequence>
<accession>A0A8K0DGX2</accession>
<keyword evidence="2" id="KW-1185">Reference proteome</keyword>
<proteinExistence type="predicted"/>
<evidence type="ECO:0000313" key="2">
    <source>
        <dbReference type="Proteomes" id="UP000801492"/>
    </source>
</evidence>